<evidence type="ECO:0008006" key="5">
    <source>
        <dbReference type="Google" id="ProtNLM"/>
    </source>
</evidence>
<dbReference type="AlphaFoldDB" id="A0A1S2VPP6"/>
<evidence type="ECO:0000256" key="2">
    <source>
        <dbReference type="SAM" id="SignalP"/>
    </source>
</evidence>
<reference evidence="3 4" key="1">
    <citation type="submission" date="2016-10" db="EMBL/GenBank/DDBJ databases">
        <title>Arsenicibacter rosenii gen. nov., sp. nov., an efficient arsenic-methylating bacterium isolated from an arsenic-contaminated paddy soil.</title>
        <authorList>
            <person name="Huang K."/>
        </authorList>
    </citation>
    <scope>NUCLEOTIDE SEQUENCE [LARGE SCALE GENOMIC DNA]</scope>
    <source>
        <strain evidence="3 4">SM-1</strain>
    </source>
</reference>
<feature type="region of interest" description="Disordered" evidence="1">
    <location>
        <begin position="27"/>
        <end position="54"/>
    </location>
</feature>
<protein>
    <recommendedName>
        <fullName evidence="5">DUF4595 domain-containing protein</fullName>
    </recommendedName>
</protein>
<dbReference type="Proteomes" id="UP000181790">
    <property type="component" value="Unassembled WGS sequence"/>
</dbReference>
<feature type="signal peptide" evidence="2">
    <location>
        <begin position="1"/>
        <end position="21"/>
    </location>
</feature>
<keyword evidence="2" id="KW-0732">Signal</keyword>
<feature type="compositionally biased region" description="Polar residues" evidence="1">
    <location>
        <begin position="27"/>
        <end position="38"/>
    </location>
</feature>
<comment type="caution">
    <text evidence="3">The sequence shown here is derived from an EMBL/GenBank/DDBJ whole genome shotgun (WGS) entry which is preliminary data.</text>
</comment>
<organism evidence="3 4">
    <name type="scientific">Arsenicibacter rosenii</name>
    <dbReference type="NCBI Taxonomy" id="1750698"/>
    <lineage>
        <taxon>Bacteria</taxon>
        <taxon>Pseudomonadati</taxon>
        <taxon>Bacteroidota</taxon>
        <taxon>Cytophagia</taxon>
        <taxon>Cytophagales</taxon>
        <taxon>Spirosomataceae</taxon>
        <taxon>Arsenicibacter</taxon>
    </lineage>
</organism>
<feature type="chain" id="PRO_5010218925" description="DUF4595 domain-containing protein" evidence="2">
    <location>
        <begin position="22"/>
        <end position="290"/>
    </location>
</feature>
<proteinExistence type="predicted"/>
<keyword evidence="4" id="KW-1185">Reference proteome</keyword>
<sequence length="290" mass="32751">MRTIVSKVMATLSVAAVLTLAACQPDQKTISPDPNQGKTPPKDTTRPNPNNGGDVSVYKRVKIAWSASDYVEYVMDGSNKILRYWSQYIYIQGTDKLHLRFYDFVYNEKQEVKRLLLDNGAYVTYTYYGGQVSHTEEFAANGKLLATRDYSYSADGKQLTGIQEYQFLGTVKSGMRYEFAYTNGNLTEIRQLQESSEKEGVYALGMVTRFAQYDRQKNVENLSTIYPYLPDVVFRVNNPGLVTFYNADGTEITNARKQYTYTYNAQGYVLTRKESGAGGTSSADYTYTGL</sequence>
<dbReference type="EMBL" id="MORL01000002">
    <property type="protein sequence ID" value="OIN60360.1"/>
    <property type="molecule type" value="Genomic_DNA"/>
</dbReference>
<name>A0A1S2VPP6_9BACT</name>
<gene>
    <name evidence="3" type="ORF">BLX24_05915</name>
</gene>
<evidence type="ECO:0000256" key="1">
    <source>
        <dbReference type="SAM" id="MobiDB-lite"/>
    </source>
</evidence>
<accession>A0A1S2VPP6</accession>
<evidence type="ECO:0000313" key="4">
    <source>
        <dbReference type="Proteomes" id="UP000181790"/>
    </source>
</evidence>
<evidence type="ECO:0000313" key="3">
    <source>
        <dbReference type="EMBL" id="OIN60360.1"/>
    </source>
</evidence>
<dbReference type="RefSeq" id="WP_071502153.1">
    <property type="nucleotide sequence ID" value="NZ_MORL01000002.1"/>
</dbReference>
<dbReference type="PROSITE" id="PS51257">
    <property type="entry name" value="PROKAR_LIPOPROTEIN"/>
    <property type="match status" value="1"/>
</dbReference>
<dbReference type="OrthoDB" id="939235at2"/>